<evidence type="ECO:0000259" key="10">
    <source>
        <dbReference type="PROSITE" id="PS50835"/>
    </source>
</evidence>
<sequence length="385" mass="43669">MTRVVPGPLRQSQSTTMLTTVCLLLSFALLMVGFHEPVSCPQDQHCQRALLSGNDVLLECNFSVAQWHYLREGSADWNANLSSVSNIKVLPEGHLAISNPKPSQSGLYHCWNANGTQMVQYEVDFQDATMLYVTHKGLGQKPLENQTLSQSSRELIFTRWEAWQGCNRCGEPGERKRLGYCYIKRPLEDPVPCGLYLGEMKDWFSRLQPELQVEACHVQCGDYRPSRVHYVSFDNFRLMEESESLWLTCPVASIYRPVNWEANSIPLTWHDQLSGQDFSYFLDQSTGGKQLKIFWQATYKCFVEQELMVQFNPEARPEMLEAQRMAMLEAQGAGEVTARSGKADSVLKQLMLMLLVVTTLALVGLLFKVLCPAQGKRSNQILLVK</sequence>
<accession>A0A8B7UVY9</accession>
<evidence type="ECO:0000313" key="11">
    <source>
        <dbReference type="RefSeq" id="XP_020023836.1"/>
    </source>
</evidence>
<dbReference type="RefSeq" id="XP_020023836.1">
    <property type="nucleotide sequence ID" value="XM_020168247.1"/>
</dbReference>
<comment type="similarity">
    <text evidence="2">Belongs to the FAM187 family.</text>
</comment>
<dbReference type="InterPro" id="IPR039311">
    <property type="entry name" value="FAM187A/B"/>
</dbReference>
<evidence type="ECO:0000256" key="9">
    <source>
        <dbReference type="SAM" id="SignalP"/>
    </source>
</evidence>
<dbReference type="InterPro" id="IPR007110">
    <property type="entry name" value="Ig-like_dom"/>
</dbReference>
<dbReference type="KEGG" id="ccan:109689402"/>
<dbReference type="PANTHER" id="PTHR32178:SF8">
    <property type="entry name" value="PROTEIN FAM187B"/>
    <property type="match status" value="1"/>
</dbReference>
<dbReference type="PROSITE" id="PS50835">
    <property type="entry name" value="IG_LIKE"/>
    <property type="match status" value="2"/>
</dbReference>
<keyword evidence="4 9" id="KW-0732">Signal</keyword>
<dbReference type="OrthoDB" id="6434091at2759"/>
<evidence type="ECO:0000256" key="4">
    <source>
        <dbReference type="ARBA" id="ARBA00022729"/>
    </source>
</evidence>
<organism evidence="11">
    <name type="scientific">Castor canadensis</name>
    <name type="common">American beaver</name>
    <dbReference type="NCBI Taxonomy" id="51338"/>
    <lineage>
        <taxon>Eukaryota</taxon>
        <taxon>Metazoa</taxon>
        <taxon>Chordata</taxon>
        <taxon>Craniata</taxon>
        <taxon>Vertebrata</taxon>
        <taxon>Euteleostomi</taxon>
        <taxon>Mammalia</taxon>
        <taxon>Eutheria</taxon>
        <taxon>Euarchontoglires</taxon>
        <taxon>Glires</taxon>
        <taxon>Rodentia</taxon>
        <taxon>Castorimorpha</taxon>
        <taxon>Castoridae</taxon>
        <taxon>Castor</taxon>
    </lineage>
</organism>
<dbReference type="GO" id="GO:0016020">
    <property type="term" value="C:membrane"/>
    <property type="evidence" value="ECO:0007669"/>
    <property type="project" value="UniProtKB-SubCell"/>
</dbReference>
<keyword evidence="6 8" id="KW-0472">Membrane</keyword>
<keyword evidence="3 8" id="KW-0812">Transmembrane</keyword>
<evidence type="ECO:0000256" key="2">
    <source>
        <dbReference type="ARBA" id="ARBA00008727"/>
    </source>
</evidence>
<dbReference type="CTD" id="148109"/>
<dbReference type="InterPro" id="IPR036179">
    <property type="entry name" value="Ig-like_dom_sf"/>
</dbReference>
<feature type="domain" description="Ig-like" evidence="10">
    <location>
        <begin position="225"/>
        <end position="312"/>
    </location>
</feature>
<gene>
    <name evidence="11" type="primary">LOC109689402</name>
</gene>
<comment type="subcellular location">
    <subcellularLocation>
        <location evidence="1">Membrane</location>
        <topology evidence="1">Single-pass type I membrane protein</topology>
    </subcellularLocation>
</comment>
<feature type="signal peptide" evidence="9">
    <location>
        <begin position="1"/>
        <end position="33"/>
    </location>
</feature>
<keyword evidence="5 8" id="KW-1133">Transmembrane helix</keyword>
<dbReference type="PANTHER" id="PTHR32178">
    <property type="entry name" value="FAM187"/>
    <property type="match status" value="1"/>
</dbReference>
<feature type="domain" description="Ig-like" evidence="10">
    <location>
        <begin position="37"/>
        <end position="126"/>
    </location>
</feature>
<evidence type="ECO:0000256" key="8">
    <source>
        <dbReference type="SAM" id="Phobius"/>
    </source>
</evidence>
<evidence type="ECO:0000256" key="5">
    <source>
        <dbReference type="ARBA" id="ARBA00022989"/>
    </source>
</evidence>
<dbReference type="AlphaFoldDB" id="A0A8B7UVY9"/>
<keyword evidence="7" id="KW-0325">Glycoprotein</keyword>
<feature type="chain" id="PRO_5034578239" evidence="9">
    <location>
        <begin position="34"/>
        <end position="385"/>
    </location>
</feature>
<feature type="transmembrane region" description="Helical" evidence="8">
    <location>
        <begin position="350"/>
        <end position="371"/>
    </location>
</feature>
<reference evidence="11" key="1">
    <citation type="submission" date="2025-08" db="UniProtKB">
        <authorList>
            <consortium name="RefSeq"/>
        </authorList>
    </citation>
    <scope>IDENTIFICATION</scope>
    <source>
        <tissue evidence="11">Leukocyte</tissue>
    </source>
</reference>
<evidence type="ECO:0000256" key="7">
    <source>
        <dbReference type="ARBA" id="ARBA00023180"/>
    </source>
</evidence>
<evidence type="ECO:0000256" key="1">
    <source>
        <dbReference type="ARBA" id="ARBA00004479"/>
    </source>
</evidence>
<evidence type="ECO:0000256" key="6">
    <source>
        <dbReference type="ARBA" id="ARBA00023136"/>
    </source>
</evidence>
<protein>
    <submittedName>
        <fullName evidence="11">Protein FAM187B-like</fullName>
    </submittedName>
</protein>
<proteinExistence type="inferred from homology"/>
<name>A0A8B7UVY9_CASCN</name>
<evidence type="ECO:0000256" key="3">
    <source>
        <dbReference type="ARBA" id="ARBA00022692"/>
    </source>
</evidence>
<dbReference type="SUPFAM" id="SSF48726">
    <property type="entry name" value="Immunoglobulin"/>
    <property type="match status" value="1"/>
</dbReference>